<dbReference type="Proteomes" id="UP000198967">
    <property type="component" value="Unassembled WGS sequence"/>
</dbReference>
<keyword evidence="3" id="KW-0804">Transcription</keyword>
<keyword evidence="2 5" id="KW-0238">DNA-binding</keyword>
<dbReference type="PANTHER" id="PTHR30154">
    <property type="entry name" value="LEUCINE-RESPONSIVE REGULATORY PROTEIN"/>
    <property type="match status" value="1"/>
</dbReference>
<dbReference type="InterPro" id="IPR000485">
    <property type="entry name" value="AsnC-type_HTH_dom"/>
</dbReference>
<keyword evidence="1" id="KW-0805">Transcription regulation</keyword>
<dbReference type="PANTHER" id="PTHR30154:SF34">
    <property type="entry name" value="TRANSCRIPTIONAL REGULATOR AZLB"/>
    <property type="match status" value="1"/>
</dbReference>
<dbReference type="SUPFAM" id="SSF54909">
    <property type="entry name" value="Dimeric alpha+beta barrel"/>
    <property type="match status" value="2"/>
</dbReference>
<dbReference type="SMART" id="SM00344">
    <property type="entry name" value="HTH_ASNC"/>
    <property type="match status" value="1"/>
</dbReference>
<reference evidence="5 6" key="1">
    <citation type="submission" date="2016-10" db="EMBL/GenBank/DDBJ databases">
        <authorList>
            <person name="de Groot N.N."/>
        </authorList>
    </citation>
    <scope>NUCLEOTIDE SEQUENCE [LARGE SCALE GENOMIC DNA]</scope>
    <source>
        <strain evidence="5 6">CGMCC 4.3143</strain>
    </source>
</reference>
<evidence type="ECO:0000256" key="2">
    <source>
        <dbReference type="ARBA" id="ARBA00023125"/>
    </source>
</evidence>
<dbReference type="InterPro" id="IPR036390">
    <property type="entry name" value="WH_DNA-bd_sf"/>
</dbReference>
<dbReference type="GO" id="GO:0043565">
    <property type="term" value="F:sequence-specific DNA binding"/>
    <property type="evidence" value="ECO:0007669"/>
    <property type="project" value="InterPro"/>
</dbReference>
<dbReference type="PRINTS" id="PR00033">
    <property type="entry name" value="HTHASNC"/>
</dbReference>
<dbReference type="STRING" id="366584.SAMN05216377_11720"/>
<protein>
    <submittedName>
        <fullName evidence="5">DNA-binding transcriptional regulator, Lrp family</fullName>
    </submittedName>
</protein>
<evidence type="ECO:0000259" key="4">
    <source>
        <dbReference type="PROSITE" id="PS50956"/>
    </source>
</evidence>
<evidence type="ECO:0000256" key="3">
    <source>
        <dbReference type="ARBA" id="ARBA00023163"/>
    </source>
</evidence>
<organism evidence="5 6">
    <name type="scientific">Pseudonocardia oroxyli</name>
    <dbReference type="NCBI Taxonomy" id="366584"/>
    <lineage>
        <taxon>Bacteria</taxon>
        <taxon>Bacillati</taxon>
        <taxon>Actinomycetota</taxon>
        <taxon>Actinomycetes</taxon>
        <taxon>Pseudonocardiales</taxon>
        <taxon>Pseudonocardiaceae</taxon>
        <taxon>Pseudonocardia</taxon>
    </lineage>
</organism>
<evidence type="ECO:0000256" key="1">
    <source>
        <dbReference type="ARBA" id="ARBA00023015"/>
    </source>
</evidence>
<dbReference type="SUPFAM" id="SSF46785">
    <property type="entry name" value="Winged helix' DNA-binding domain"/>
    <property type="match status" value="2"/>
</dbReference>
<feature type="domain" description="HTH asnC-type" evidence="4">
    <location>
        <begin position="175"/>
        <end position="235"/>
    </location>
</feature>
<dbReference type="Pfam" id="PF13404">
    <property type="entry name" value="HTH_AsnC-type"/>
    <property type="match status" value="2"/>
</dbReference>
<dbReference type="OrthoDB" id="3453230at2"/>
<dbReference type="InterPro" id="IPR036388">
    <property type="entry name" value="WH-like_DNA-bd_sf"/>
</dbReference>
<keyword evidence="6" id="KW-1185">Reference proteome</keyword>
<accession>A0A1G7YDN5</accession>
<dbReference type="InterPro" id="IPR019887">
    <property type="entry name" value="Tscrpt_reg_AsnC/Lrp_C"/>
</dbReference>
<dbReference type="InterPro" id="IPR019888">
    <property type="entry name" value="Tscrpt_reg_AsnC-like"/>
</dbReference>
<dbReference type="GO" id="GO:0005829">
    <property type="term" value="C:cytosol"/>
    <property type="evidence" value="ECO:0007669"/>
    <property type="project" value="TreeGrafter"/>
</dbReference>
<gene>
    <name evidence="5" type="ORF">SAMN05216377_11720</name>
</gene>
<proteinExistence type="predicted"/>
<dbReference type="Gene3D" id="3.30.70.920">
    <property type="match status" value="2"/>
</dbReference>
<dbReference type="InterPro" id="IPR011008">
    <property type="entry name" value="Dimeric_a/b-barrel"/>
</dbReference>
<evidence type="ECO:0000313" key="6">
    <source>
        <dbReference type="Proteomes" id="UP000198967"/>
    </source>
</evidence>
<dbReference type="RefSeq" id="WP_093088894.1">
    <property type="nucleotide sequence ID" value="NZ_FNBE01000017.1"/>
</dbReference>
<evidence type="ECO:0000313" key="5">
    <source>
        <dbReference type="EMBL" id="SDG94581.1"/>
    </source>
</evidence>
<dbReference type="Gene3D" id="1.10.10.10">
    <property type="entry name" value="Winged helix-like DNA-binding domain superfamily/Winged helix DNA-binding domain"/>
    <property type="match status" value="2"/>
</dbReference>
<dbReference type="AlphaFoldDB" id="A0A1G7YDN5"/>
<sequence>MQKSDTFDGLDRRILHALSIDGRVSFARVGEVLGVSDRTVARRWARMRESDSVRLVGARGPDRPVSAQWIIRVRCRPGSATEVAHALARREDTRWVQLLSGGTEISASVQSWSAEERDELILQRLQRTAQVQTVTAHSILHVFTGGPDVFAAVEVLEAAEVAALTPVFRERATGLTEADRPLLRVLSRDGRAPYAELAAATGWSESTAARRLEALRGAGLLFFDLDVDDRRLGFHAHTRMWLSVPPAHLLETGRAIAAHPEVAFCAATTGRSNLTASVVCRDEADLFRYLTERVGALSAVSDVETGPIMRTVKRAGAYP</sequence>
<dbReference type="GO" id="GO:0043200">
    <property type="term" value="P:response to amino acid"/>
    <property type="evidence" value="ECO:0007669"/>
    <property type="project" value="TreeGrafter"/>
</dbReference>
<dbReference type="PROSITE" id="PS50956">
    <property type="entry name" value="HTH_ASNC_2"/>
    <property type="match status" value="1"/>
</dbReference>
<dbReference type="EMBL" id="FNBE01000017">
    <property type="protein sequence ID" value="SDG94581.1"/>
    <property type="molecule type" value="Genomic_DNA"/>
</dbReference>
<dbReference type="Pfam" id="PF01037">
    <property type="entry name" value="AsnC_trans_reg"/>
    <property type="match status" value="1"/>
</dbReference>
<name>A0A1G7YDN5_PSEOR</name>